<dbReference type="AlphaFoldDB" id="A0A7V0T6D6"/>
<protein>
    <submittedName>
        <fullName evidence="1">Uncharacterized protein</fullName>
    </submittedName>
</protein>
<dbReference type="EMBL" id="DSBX01000263">
    <property type="protein sequence ID" value="HDR00021.1"/>
    <property type="molecule type" value="Genomic_DNA"/>
</dbReference>
<name>A0A7V0T6D6_UNCW3</name>
<evidence type="ECO:0000313" key="1">
    <source>
        <dbReference type="EMBL" id="HDR00021.1"/>
    </source>
</evidence>
<proteinExistence type="predicted"/>
<dbReference type="Proteomes" id="UP000885672">
    <property type="component" value="Unassembled WGS sequence"/>
</dbReference>
<accession>A0A7V0T6D6</accession>
<gene>
    <name evidence="1" type="ORF">ENN51_07055</name>
</gene>
<sequence length="120" mass="13849">MESAKIDRCMNCGGTEVTNLVYVRTGEPVCIFVKCNSCGGFVSRYVLSRYTSDQPYETLLRMLRQYAYASGKRCLEEVEEFGQTVKAEFERVQRLVAETGEERRVEELIEDARRAEKKQD</sequence>
<comment type="caution">
    <text evidence="1">The sequence shown here is derived from an EMBL/GenBank/DDBJ whole genome shotgun (WGS) entry which is preliminary data.</text>
</comment>
<organism evidence="1">
    <name type="scientific">candidate division WOR-3 bacterium</name>
    <dbReference type="NCBI Taxonomy" id="2052148"/>
    <lineage>
        <taxon>Bacteria</taxon>
        <taxon>Bacteria division WOR-3</taxon>
    </lineage>
</organism>
<reference evidence="1" key="1">
    <citation type="journal article" date="2020" name="mSystems">
        <title>Genome- and Community-Level Interaction Insights into Carbon Utilization and Element Cycling Functions of Hydrothermarchaeota in Hydrothermal Sediment.</title>
        <authorList>
            <person name="Zhou Z."/>
            <person name="Liu Y."/>
            <person name="Xu W."/>
            <person name="Pan J."/>
            <person name="Luo Z.H."/>
            <person name="Li M."/>
        </authorList>
    </citation>
    <scope>NUCLEOTIDE SEQUENCE [LARGE SCALE GENOMIC DNA]</scope>
    <source>
        <strain evidence="1">SpSt-1182</strain>
    </source>
</reference>